<dbReference type="Proteomes" id="UP001189624">
    <property type="component" value="Chromosome 3"/>
</dbReference>
<evidence type="ECO:0000313" key="2">
    <source>
        <dbReference type="EMBL" id="CAJ1940519.1"/>
    </source>
</evidence>
<keyword evidence="3" id="KW-1185">Reference proteome</keyword>
<evidence type="ECO:0000256" key="1">
    <source>
        <dbReference type="SAM" id="SignalP"/>
    </source>
</evidence>
<protein>
    <submittedName>
        <fullName evidence="2">Uncharacterized protein</fullName>
    </submittedName>
</protein>
<dbReference type="AlphaFoldDB" id="A0AA86SAQ8"/>
<name>A0AA86SAQ8_9FABA</name>
<reference evidence="2" key="1">
    <citation type="submission" date="2023-10" db="EMBL/GenBank/DDBJ databases">
        <authorList>
            <person name="Domelevo Entfellner J.-B."/>
        </authorList>
    </citation>
    <scope>NUCLEOTIDE SEQUENCE</scope>
</reference>
<sequence>MGATISAIVIFLLFMHLGRNTHPYHPEKPLLYQCHGSPLLVKFSIFLSNFEDHS</sequence>
<dbReference type="EMBL" id="OY731400">
    <property type="protein sequence ID" value="CAJ1940519.1"/>
    <property type="molecule type" value="Genomic_DNA"/>
</dbReference>
<keyword evidence="1" id="KW-0732">Signal</keyword>
<feature type="signal peptide" evidence="1">
    <location>
        <begin position="1"/>
        <end position="20"/>
    </location>
</feature>
<dbReference type="Gramene" id="rna-AYBTSS11_LOCUS9750">
    <property type="protein sequence ID" value="CAJ1940519.1"/>
    <property type="gene ID" value="gene-AYBTSS11_LOCUS9750"/>
</dbReference>
<proteinExistence type="predicted"/>
<evidence type="ECO:0000313" key="3">
    <source>
        <dbReference type="Proteomes" id="UP001189624"/>
    </source>
</evidence>
<organism evidence="2 3">
    <name type="scientific">Sphenostylis stenocarpa</name>
    <dbReference type="NCBI Taxonomy" id="92480"/>
    <lineage>
        <taxon>Eukaryota</taxon>
        <taxon>Viridiplantae</taxon>
        <taxon>Streptophyta</taxon>
        <taxon>Embryophyta</taxon>
        <taxon>Tracheophyta</taxon>
        <taxon>Spermatophyta</taxon>
        <taxon>Magnoliopsida</taxon>
        <taxon>eudicotyledons</taxon>
        <taxon>Gunneridae</taxon>
        <taxon>Pentapetalae</taxon>
        <taxon>rosids</taxon>
        <taxon>fabids</taxon>
        <taxon>Fabales</taxon>
        <taxon>Fabaceae</taxon>
        <taxon>Papilionoideae</taxon>
        <taxon>50 kb inversion clade</taxon>
        <taxon>NPAAA clade</taxon>
        <taxon>indigoferoid/millettioid clade</taxon>
        <taxon>Phaseoleae</taxon>
        <taxon>Sphenostylis</taxon>
    </lineage>
</organism>
<accession>A0AA86SAQ8</accession>
<feature type="chain" id="PRO_5041673742" evidence="1">
    <location>
        <begin position="21"/>
        <end position="54"/>
    </location>
</feature>
<gene>
    <name evidence="2" type="ORF">AYBTSS11_LOCUS9750</name>
</gene>